<evidence type="ECO:0000313" key="2">
    <source>
        <dbReference type="Proteomes" id="UP000183018"/>
    </source>
</evidence>
<organism evidence="1 2">
    <name type="scientific">Phytopseudomonas argentinensis</name>
    <dbReference type="NCBI Taxonomy" id="289370"/>
    <lineage>
        <taxon>Bacteria</taxon>
        <taxon>Pseudomonadati</taxon>
        <taxon>Pseudomonadota</taxon>
        <taxon>Gammaproteobacteria</taxon>
        <taxon>Pseudomonadales</taxon>
        <taxon>Pseudomonadaceae</taxon>
        <taxon>Phytopseudomonas</taxon>
    </lineage>
</organism>
<accession>A0A1I3PYA4</accession>
<dbReference type="AlphaFoldDB" id="A0A1I3PYA4"/>
<sequence length="122" mass="12257">MVTIALQANTGSSLSGKTKACAVRSRTCGTAVPAADLAPHLYNIAGAAQVQSATTATTATTARALTYISTVASNATISSRKSCIGAYLYIGPVTCPQQTSSAAATTTRGERAFSTVSTIAAH</sequence>
<name>A0A1I3PYA4_9GAMM</name>
<protein>
    <submittedName>
        <fullName evidence="1">Uncharacterized protein</fullName>
    </submittedName>
</protein>
<gene>
    <name evidence="1" type="ORF">SAMN05216602_4538</name>
</gene>
<reference evidence="2" key="1">
    <citation type="submission" date="2016-10" db="EMBL/GenBank/DDBJ databases">
        <authorList>
            <person name="Varghese N."/>
            <person name="Submissions S."/>
        </authorList>
    </citation>
    <scope>NUCLEOTIDE SEQUENCE [LARGE SCALE GENOMIC DNA]</scope>
    <source>
        <strain evidence="2">LMG 22563</strain>
    </source>
</reference>
<evidence type="ECO:0000313" key="1">
    <source>
        <dbReference type="EMBL" id="SFJ26648.1"/>
    </source>
</evidence>
<dbReference type="EMBL" id="FORC01000006">
    <property type="protein sequence ID" value="SFJ26648.1"/>
    <property type="molecule type" value="Genomic_DNA"/>
</dbReference>
<proteinExistence type="predicted"/>
<keyword evidence="2" id="KW-1185">Reference proteome</keyword>
<dbReference type="Proteomes" id="UP000183018">
    <property type="component" value="Unassembled WGS sequence"/>
</dbReference>